<dbReference type="EMBL" id="OZ024668">
    <property type="protein sequence ID" value="CAK9889361.1"/>
    <property type="molecule type" value="Genomic_DNA"/>
</dbReference>
<sequence length="291" mass="33328">MKPESANLPFLLWFDLTRDRSAEALVAHFRPTCECRIAKKAALSELAGERQPDMVCLHYDRPDMPGLNLLLEIKHKSPSIPIAMFTVQHSEELAVWAMRSRVWEYIVLPLCNSEKSRFLHALQQLCELRRSTHFPSKKPLIEHGPSLPDSIRLTAEHHKHQALSNILLYIDQHLRDSIDQKELAKRCGMTTFRFSRLFKEVNGLGFMEYILSKRMDYARELLDNSQMPITSIGYEVGFKDPSYFARAFKQFVGCTPSEYRQLPRAESSGAESSSTEELSEVVESLRLGAKG</sequence>
<dbReference type="InterPro" id="IPR020449">
    <property type="entry name" value="Tscrpt_reg_AraC-type_HTH"/>
</dbReference>
<accession>A0A5E6X8E9</accession>
<dbReference type="PANTHER" id="PTHR43280:SF2">
    <property type="entry name" value="HTH-TYPE TRANSCRIPTIONAL REGULATOR EXSA"/>
    <property type="match status" value="1"/>
</dbReference>
<dbReference type="InterPro" id="IPR011006">
    <property type="entry name" value="CheY-like_superfamily"/>
</dbReference>
<dbReference type="Gene3D" id="1.10.10.60">
    <property type="entry name" value="Homeodomain-like"/>
    <property type="match status" value="2"/>
</dbReference>
<dbReference type="PROSITE" id="PS00041">
    <property type="entry name" value="HTH_ARAC_FAMILY_1"/>
    <property type="match status" value="1"/>
</dbReference>
<feature type="region of interest" description="Disordered" evidence="4">
    <location>
        <begin position="262"/>
        <end position="291"/>
    </location>
</feature>
<evidence type="ECO:0000313" key="7">
    <source>
        <dbReference type="EMBL" id="VVN36925.1"/>
    </source>
</evidence>
<evidence type="ECO:0000313" key="8">
    <source>
        <dbReference type="Proteomes" id="UP000326595"/>
    </source>
</evidence>
<evidence type="ECO:0000256" key="4">
    <source>
        <dbReference type="SAM" id="MobiDB-lite"/>
    </source>
</evidence>
<feature type="domain" description="HTH araC/xylS-type" evidence="5">
    <location>
        <begin position="164"/>
        <end position="262"/>
    </location>
</feature>
<keyword evidence="3" id="KW-0804">Transcription</keyword>
<evidence type="ECO:0000256" key="1">
    <source>
        <dbReference type="ARBA" id="ARBA00023015"/>
    </source>
</evidence>
<dbReference type="SUPFAM" id="SSF52172">
    <property type="entry name" value="CheY-like"/>
    <property type="match status" value="1"/>
</dbReference>
<gene>
    <name evidence="7" type="primary">rhaR_3</name>
    <name evidence="6" type="synonym">rhaR_2</name>
    <name evidence="6" type="ORF">PS652_02190</name>
    <name evidence="7" type="ORF">PS652_05174</name>
</gene>
<dbReference type="PANTHER" id="PTHR43280">
    <property type="entry name" value="ARAC-FAMILY TRANSCRIPTIONAL REGULATOR"/>
    <property type="match status" value="1"/>
</dbReference>
<dbReference type="RefSeq" id="WP_038995322.1">
    <property type="nucleotide sequence ID" value="NZ_OZ024668.1"/>
</dbReference>
<evidence type="ECO:0000256" key="2">
    <source>
        <dbReference type="ARBA" id="ARBA00023125"/>
    </source>
</evidence>
<dbReference type="InterPro" id="IPR018062">
    <property type="entry name" value="HTH_AraC-typ_CS"/>
</dbReference>
<keyword evidence="1" id="KW-0805">Transcription regulation</keyword>
<protein>
    <submittedName>
        <fullName evidence="7">HTH-type transcriptional activator RhaR</fullName>
    </submittedName>
</protein>
<evidence type="ECO:0000313" key="6">
    <source>
        <dbReference type="EMBL" id="CAK9889361.1"/>
    </source>
</evidence>
<evidence type="ECO:0000259" key="5">
    <source>
        <dbReference type="PROSITE" id="PS01124"/>
    </source>
</evidence>
<dbReference type="InterPro" id="IPR018060">
    <property type="entry name" value="HTH_AraC"/>
</dbReference>
<feature type="compositionally biased region" description="Low complexity" evidence="4">
    <location>
        <begin position="265"/>
        <end position="285"/>
    </location>
</feature>
<dbReference type="InterPro" id="IPR009057">
    <property type="entry name" value="Homeodomain-like_sf"/>
</dbReference>
<dbReference type="GO" id="GO:0009893">
    <property type="term" value="P:positive regulation of metabolic process"/>
    <property type="evidence" value="ECO:0007669"/>
    <property type="project" value="UniProtKB-ARBA"/>
</dbReference>
<dbReference type="CDD" id="cd00156">
    <property type="entry name" value="REC"/>
    <property type="match status" value="1"/>
</dbReference>
<dbReference type="EMBL" id="CABVHG010000049">
    <property type="protein sequence ID" value="VVN36925.1"/>
    <property type="molecule type" value="Genomic_DNA"/>
</dbReference>
<dbReference type="Pfam" id="PF12833">
    <property type="entry name" value="HTH_18"/>
    <property type="match status" value="1"/>
</dbReference>
<dbReference type="Proteomes" id="UP000326595">
    <property type="component" value="Chromosome"/>
</dbReference>
<dbReference type="GO" id="GO:0043565">
    <property type="term" value="F:sequence-specific DNA binding"/>
    <property type="evidence" value="ECO:0007669"/>
    <property type="project" value="InterPro"/>
</dbReference>
<name>A0A5E6X8E9_PSEFL</name>
<dbReference type="Gene3D" id="3.40.50.2300">
    <property type="match status" value="1"/>
</dbReference>
<proteinExistence type="predicted"/>
<dbReference type="AlphaFoldDB" id="A0A5E6X8E9"/>
<dbReference type="PROSITE" id="PS01124">
    <property type="entry name" value="HTH_ARAC_FAMILY_2"/>
    <property type="match status" value="1"/>
</dbReference>
<dbReference type="PRINTS" id="PR00032">
    <property type="entry name" value="HTHARAC"/>
</dbReference>
<dbReference type="GO" id="GO:0003700">
    <property type="term" value="F:DNA-binding transcription factor activity"/>
    <property type="evidence" value="ECO:0007669"/>
    <property type="project" value="InterPro"/>
</dbReference>
<reference evidence="6 8" key="2">
    <citation type="submission" date="2024-03" db="EMBL/GenBank/DDBJ databases">
        <authorList>
            <person name="Alaster D. Moffat"/>
            <person name="Govind Chandra"/>
            <person name="Andrew W. Truman"/>
        </authorList>
    </citation>
    <scope>NUCLEOTIDE SEQUENCE [LARGE SCALE GENOMIC DNA]</scope>
    <source>
        <strain evidence="6">PS652</strain>
    </source>
</reference>
<keyword evidence="2" id="KW-0238">DNA-binding</keyword>
<organism evidence="7">
    <name type="scientific">Pseudomonas fluorescens</name>
    <dbReference type="NCBI Taxonomy" id="294"/>
    <lineage>
        <taxon>Bacteria</taxon>
        <taxon>Pseudomonadati</taxon>
        <taxon>Pseudomonadota</taxon>
        <taxon>Gammaproteobacteria</taxon>
        <taxon>Pseudomonadales</taxon>
        <taxon>Pseudomonadaceae</taxon>
        <taxon>Pseudomonas</taxon>
    </lineage>
</organism>
<evidence type="ECO:0000256" key="3">
    <source>
        <dbReference type="ARBA" id="ARBA00023163"/>
    </source>
</evidence>
<reference evidence="7" key="1">
    <citation type="submission" date="2019-09" db="EMBL/GenBank/DDBJ databases">
        <authorList>
            <person name="Chandra G."/>
            <person name="Truman W A."/>
        </authorList>
    </citation>
    <scope>NUCLEOTIDE SEQUENCE [LARGE SCALE GENOMIC DNA]</scope>
    <source>
        <strain evidence="7">PS652</strain>
    </source>
</reference>
<dbReference type="SMART" id="SM00342">
    <property type="entry name" value="HTH_ARAC"/>
    <property type="match status" value="1"/>
</dbReference>
<dbReference type="SUPFAM" id="SSF46689">
    <property type="entry name" value="Homeodomain-like"/>
    <property type="match status" value="2"/>
</dbReference>